<dbReference type="Proteomes" id="UP000199420">
    <property type="component" value="Unassembled WGS sequence"/>
</dbReference>
<evidence type="ECO:0000313" key="2">
    <source>
        <dbReference type="EMBL" id="SEI95113.1"/>
    </source>
</evidence>
<proteinExistence type="predicted"/>
<keyword evidence="1" id="KW-0472">Membrane</keyword>
<organism evidence="2 3">
    <name type="scientific">Frateuria terrea</name>
    <dbReference type="NCBI Taxonomy" id="529704"/>
    <lineage>
        <taxon>Bacteria</taxon>
        <taxon>Pseudomonadati</taxon>
        <taxon>Pseudomonadota</taxon>
        <taxon>Gammaproteobacteria</taxon>
        <taxon>Lysobacterales</taxon>
        <taxon>Rhodanobacteraceae</taxon>
        <taxon>Frateuria</taxon>
    </lineage>
</organism>
<dbReference type="RefSeq" id="WP_091335709.1">
    <property type="nucleotide sequence ID" value="NZ_FNYC01000003.1"/>
</dbReference>
<keyword evidence="3" id="KW-1185">Reference proteome</keyword>
<feature type="transmembrane region" description="Helical" evidence="1">
    <location>
        <begin position="160"/>
        <end position="183"/>
    </location>
</feature>
<evidence type="ECO:0000313" key="3">
    <source>
        <dbReference type="Proteomes" id="UP000199420"/>
    </source>
</evidence>
<feature type="transmembrane region" description="Helical" evidence="1">
    <location>
        <begin position="132"/>
        <end position="154"/>
    </location>
</feature>
<sequence>MRILIAALIGGIVMFIWGAIAHMALGLGNPGIHPPAHEDAVLSSLHEGLGNEPGVYILPWLGPDAMHDQAAVKAYGAKASTAPYAWVVYLPQGEDMTRMGRPLVMQWVSDTLAALVLAALMSLPGLGLGRRLALAGAAAIFAWLSTMVPYWNWYRFPASFTVAALAEQVIGWLLAGAAMAWWIGRLERRSAL</sequence>
<name>A0A1H6URS0_9GAMM</name>
<reference evidence="2 3" key="1">
    <citation type="submission" date="2016-10" db="EMBL/GenBank/DDBJ databases">
        <authorList>
            <person name="de Groot N.N."/>
        </authorList>
    </citation>
    <scope>NUCLEOTIDE SEQUENCE [LARGE SCALE GENOMIC DNA]</scope>
    <source>
        <strain evidence="2 3">DSM 26515</strain>
    </source>
</reference>
<protein>
    <submittedName>
        <fullName evidence="2">Uncharacterized protein</fullName>
    </submittedName>
</protein>
<feature type="transmembrane region" description="Helical" evidence="1">
    <location>
        <begin position="103"/>
        <end position="120"/>
    </location>
</feature>
<dbReference type="STRING" id="529704.SAMN02927913_1582"/>
<accession>A0A1H6URS0</accession>
<keyword evidence="1" id="KW-1133">Transmembrane helix</keyword>
<dbReference type="AlphaFoldDB" id="A0A1H6URS0"/>
<dbReference type="OrthoDB" id="5948702at2"/>
<evidence type="ECO:0000256" key="1">
    <source>
        <dbReference type="SAM" id="Phobius"/>
    </source>
</evidence>
<dbReference type="EMBL" id="FNYC01000003">
    <property type="protein sequence ID" value="SEI95113.1"/>
    <property type="molecule type" value="Genomic_DNA"/>
</dbReference>
<keyword evidence="1" id="KW-0812">Transmembrane</keyword>
<gene>
    <name evidence="2" type="ORF">SAMN04487997_2145</name>
</gene>